<comment type="caution">
    <text evidence="1">The sequence shown here is derived from an EMBL/GenBank/DDBJ whole genome shotgun (WGS) entry which is preliminary data.</text>
</comment>
<gene>
    <name evidence="1" type="ORF">rsdtw13_06450</name>
</gene>
<reference evidence="1" key="1">
    <citation type="journal article" date="2025" name="Int. J. Syst. Evol. Microbiol.">
        <title>Inconstantimicrobium mannanitabidum sp. nov., a novel member of the family Clostridiaceae isolated from anoxic soil under the treatment of reductive soil disinfestation.</title>
        <authorList>
            <person name="Ueki A."/>
            <person name="Tonouchi A."/>
            <person name="Honma S."/>
            <person name="Kaku N."/>
            <person name="Ueki K."/>
        </authorList>
    </citation>
    <scope>NUCLEOTIDE SEQUENCE</scope>
    <source>
        <strain evidence="1">TW13</strain>
    </source>
</reference>
<dbReference type="EMBL" id="BROD01000001">
    <property type="protein sequence ID" value="GKX65387.1"/>
    <property type="molecule type" value="Genomic_DNA"/>
</dbReference>
<proteinExistence type="predicted"/>
<dbReference type="Proteomes" id="UP001058074">
    <property type="component" value="Unassembled WGS sequence"/>
</dbReference>
<evidence type="ECO:0000313" key="1">
    <source>
        <dbReference type="EMBL" id="GKX65387.1"/>
    </source>
</evidence>
<evidence type="ECO:0000313" key="2">
    <source>
        <dbReference type="Proteomes" id="UP001058074"/>
    </source>
</evidence>
<keyword evidence="2" id="KW-1185">Reference proteome</keyword>
<organism evidence="1 2">
    <name type="scientific">Inconstantimicrobium mannanitabidum</name>
    <dbReference type="NCBI Taxonomy" id="1604901"/>
    <lineage>
        <taxon>Bacteria</taxon>
        <taxon>Bacillati</taxon>
        <taxon>Bacillota</taxon>
        <taxon>Clostridia</taxon>
        <taxon>Eubacteriales</taxon>
        <taxon>Clostridiaceae</taxon>
        <taxon>Inconstantimicrobium</taxon>
    </lineage>
</organism>
<sequence length="173" mass="20820">MFFSLHTIAYEEVDIDELIEKYSKQLMRLCYLYLKDYQLAEEAVQDTLYKAYKKYYSFRRESSEKTWITRIAINICKDYMRKSSYKEITDNSSFSSIYALEDEELSVYANEDSLELLNAVYTLPIKYREVILLHYYEELSIKEIADSLREKPNTISVRLRRAKEIMKDILRED</sequence>
<protein>
    <submittedName>
        <fullName evidence="1">RNA polymerase subunit sigma</fullName>
    </submittedName>
</protein>
<name>A0ACB5R8M4_9CLOT</name>
<accession>A0ACB5R8M4</accession>